<keyword evidence="7" id="KW-1015">Disulfide bond</keyword>
<evidence type="ECO:0000256" key="9">
    <source>
        <dbReference type="PROSITE-ProRule" id="PRU00076"/>
    </source>
</evidence>
<keyword evidence="5" id="KW-0677">Repeat</keyword>
<evidence type="ECO:0000313" key="12">
    <source>
        <dbReference type="EMBL" id="CAH2304986.1"/>
    </source>
</evidence>
<feature type="compositionally biased region" description="Polar residues" evidence="10">
    <location>
        <begin position="48"/>
        <end position="132"/>
    </location>
</feature>
<evidence type="ECO:0000259" key="11">
    <source>
        <dbReference type="PROSITE" id="PS50026"/>
    </source>
</evidence>
<evidence type="ECO:0000313" key="13">
    <source>
        <dbReference type="Proteomes" id="UP001295444"/>
    </source>
</evidence>
<dbReference type="PANTHER" id="PTHR24037">
    <property type="entry name" value="HEART DEVELOPMENT PROTEIN WITH EGF-LIKE DOMAINS 1"/>
    <property type="match status" value="1"/>
</dbReference>
<feature type="domain" description="EGF-like" evidence="11">
    <location>
        <begin position="131"/>
        <end position="169"/>
    </location>
</feature>
<reference evidence="12" key="1">
    <citation type="submission" date="2022-03" db="EMBL/GenBank/DDBJ databases">
        <authorList>
            <person name="Alioto T."/>
            <person name="Alioto T."/>
            <person name="Gomez Garrido J."/>
        </authorList>
    </citation>
    <scope>NUCLEOTIDE SEQUENCE</scope>
</reference>
<keyword evidence="8" id="KW-0325">Glycoprotein</keyword>
<evidence type="ECO:0000256" key="7">
    <source>
        <dbReference type="ARBA" id="ARBA00023157"/>
    </source>
</evidence>
<proteinExistence type="predicted"/>
<keyword evidence="6" id="KW-0472">Membrane</keyword>
<feature type="region of interest" description="Disordered" evidence="10">
    <location>
        <begin position="33"/>
        <end position="132"/>
    </location>
</feature>
<name>A0AAD1SKR8_PELCU</name>
<gene>
    <name evidence="12" type="ORF">PECUL_23A004929</name>
</gene>
<evidence type="ECO:0000256" key="6">
    <source>
        <dbReference type="ARBA" id="ARBA00023136"/>
    </source>
</evidence>
<accession>A0AAD1SKR8</accession>
<dbReference type="InterPro" id="IPR000742">
    <property type="entry name" value="EGF"/>
</dbReference>
<dbReference type="PANTHER" id="PTHR24037:SF10">
    <property type="entry name" value="MUCIN-13"/>
    <property type="match status" value="1"/>
</dbReference>
<dbReference type="PROSITE" id="PS50026">
    <property type="entry name" value="EGF_3"/>
    <property type="match status" value="1"/>
</dbReference>
<comment type="caution">
    <text evidence="9">Lacks conserved residue(s) required for the propagation of feature annotation.</text>
</comment>
<evidence type="ECO:0000256" key="1">
    <source>
        <dbReference type="ARBA" id="ARBA00004236"/>
    </source>
</evidence>
<keyword evidence="3 9" id="KW-0245">EGF-like domain</keyword>
<comment type="subcellular location">
    <subcellularLocation>
        <location evidence="1">Cell membrane</location>
    </subcellularLocation>
</comment>
<evidence type="ECO:0000256" key="8">
    <source>
        <dbReference type="ARBA" id="ARBA00023180"/>
    </source>
</evidence>
<keyword evidence="13" id="KW-1185">Reference proteome</keyword>
<sequence length="395" mass="42246">MSASAITLTDCSVHNLQRFLHGVSQVTIFGSTASPQSTTAPSSTVTTENPTSPSSTVTTENPTSPSSTVTTENSAAPSVTIATENPTSPSVTITTEDSTAPSTPDSTINSTAPATEVTPNKDTSTSTNPPVSNKCNDTSCGGDAVCVPLFDSIACQCPVRFFYEDQSCKEGGSVLGKLIIQDRIFDQDTESEAYTALYQEIQNFFTKSLGQQYNGTYVETVIENITAVSSTSRALTTVVTALVTNMFNTLSINLTEINEFILNKVAGETFSYSSRSICEVASCDLKTTACIETQNGQNTDCSCLGGHYRESNTACKNCNDHCAAKTNQQCVWSTQTSEEKCQCLPGYTTNKDGGSCKEYVTLQMPGLQFVSFGLNFGIPFEFSAVLSLQSNLHYF</sequence>
<protein>
    <submittedName>
        <fullName evidence="12">Mucin-13</fullName>
    </submittedName>
</protein>
<keyword evidence="4" id="KW-0732">Signal</keyword>
<evidence type="ECO:0000256" key="4">
    <source>
        <dbReference type="ARBA" id="ARBA00022729"/>
    </source>
</evidence>
<feature type="compositionally biased region" description="Low complexity" evidence="10">
    <location>
        <begin position="33"/>
        <end position="47"/>
    </location>
</feature>
<dbReference type="EMBL" id="OW240918">
    <property type="protein sequence ID" value="CAH2304986.1"/>
    <property type="molecule type" value="Genomic_DNA"/>
</dbReference>
<evidence type="ECO:0000256" key="3">
    <source>
        <dbReference type="ARBA" id="ARBA00022536"/>
    </source>
</evidence>
<evidence type="ECO:0000256" key="5">
    <source>
        <dbReference type="ARBA" id="ARBA00022737"/>
    </source>
</evidence>
<organism evidence="12 13">
    <name type="scientific">Pelobates cultripes</name>
    <name type="common">Western spadefoot toad</name>
    <dbReference type="NCBI Taxonomy" id="61616"/>
    <lineage>
        <taxon>Eukaryota</taxon>
        <taxon>Metazoa</taxon>
        <taxon>Chordata</taxon>
        <taxon>Craniata</taxon>
        <taxon>Vertebrata</taxon>
        <taxon>Euteleostomi</taxon>
        <taxon>Amphibia</taxon>
        <taxon>Batrachia</taxon>
        <taxon>Anura</taxon>
        <taxon>Pelobatoidea</taxon>
        <taxon>Pelobatidae</taxon>
        <taxon>Pelobates</taxon>
    </lineage>
</organism>
<evidence type="ECO:0000256" key="10">
    <source>
        <dbReference type="SAM" id="MobiDB-lite"/>
    </source>
</evidence>
<dbReference type="GO" id="GO:0005886">
    <property type="term" value="C:plasma membrane"/>
    <property type="evidence" value="ECO:0007669"/>
    <property type="project" value="UniProtKB-SubCell"/>
</dbReference>
<dbReference type="AlphaFoldDB" id="A0AAD1SKR8"/>
<keyword evidence="2" id="KW-1003">Cell membrane</keyword>
<evidence type="ECO:0000256" key="2">
    <source>
        <dbReference type="ARBA" id="ARBA00022475"/>
    </source>
</evidence>
<dbReference type="Proteomes" id="UP001295444">
    <property type="component" value="Chromosome 07"/>
</dbReference>